<organism evidence="9 10">
    <name type="scientific">Natronobacterium haloterrestre</name>
    <name type="common">Halobiforma haloterrestris</name>
    <dbReference type="NCBI Taxonomy" id="148448"/>
    <lineage>
        <taxon>Archaea</taxon>
        <taxon>Methanobacteriati</taxon>
        <taxon>Methanobacteriota</taxon>
        <taxon>Stenosarchaea group</taxon>
        <taxon>Halobacteria</taxon>
        <taxon>Halobacteriales</taxon>
        <taxon>Natrialbaceae</taxon>
        <taxon>Natronobacterium</taxon>
    </lineage>
</organism>
<evidence type="ECO:0000256" key="3">
    <source>
        <dbReference type="ARBA" id="ARBA00022692"/>
    </source>
</evidence>
<feature type="transmembrane region" description="Helical" evidence="7">
    <location>
        <begin position="291"/>
        <end position="313"/>
    </location>
</feature>
<dbReference type="Pfam" id="PF13520">
    <property type="entry name" value="AA_permease_2"/>
    <property type="match status" value="1"/>
</dbReference>
<evidence type="ECO:0000256" key="2">
    <source>
        <dbReference type="ARBA" id="ARBA00022475"/>
    </source>
</evidence>
<keyword evidence="5 7" id="KW-0472">Membrane</keyword>
<proteinExistence type="predicted"/>
<dbReference type="Gene3D" id="3.40.50.12370">
    <property type="match status" value="1"/>
</dbReference>
<evidence type="ECO:0000256" key="4">
    <source>
        <dbReference type="ARBA" id="ARBA00022989"/>
    </source>
</evidence>
<feature type="transmembrane region" description="Helical" evidence="7">
    <location>
        <begin position="71"/>
        <end position="91"/>
    </location>
</feature>
<dbReference type="AlphaFoldDB" id="A0A1I1FE05"/>
<dbReference type="InterPro" id="IPR006016">
    <property type="entry name" value="UspA"/>
</dbReference>
<feature type="transmembrane region" description="Helical" evidence="7">
    <location>
        <begin position="221"/>
        <end position="239"/>
    </location>
</feature>
<keyword evidence="4 7" id="KW-1133">Transmembrane helix</keyword>
<feature type="transmembrane region" description="Helical" evidence="7">
    <location>
        <begin position="259"/>
        <end position="279"/>
    </location>
</feature>
<protein>
    <submittedName>
        <fullName evidence="9">Amino acid/polyamine/organocation transporter, APC superfamily</fullName>
    </submittedName>
</protein>
<dbReference type="SUPFAM" id="SSF52402">
    <property type="entry name" value="Adenine nucleotide alpha hydrolases-like"/>
    <property type="match status" value="2"/>
</dbReference>
<evidence type="ECO:0000256" key="5">
    <source>
        <dbReference type="ARBA" id="ARBA00023136"/>
    </source>
</evidence>
<evidence type="ECO:0000313" key="10">
    <source>
        <dbReference type="Proteomes" id="UP000199161"/>
    </source>
</evidence>
<accession>A0A1I1FE05</accession>
<evidence type="ECO:0000256" key="6">
    <source>
        <dbReference type="SAM" id="MobiDB-lite"/>
    </source>
</evidence>
<keyword evidence="3 7" id="KW-0812">Transmembrane</keyword>
<evidence type="ECO:0000259" key="8">
    <source>
        <dbReference type="Pfam" id="PF00582"/>
    </source>
</evidence>
<dbReference type="EMBL" id="FOKW01000003">
    <property type="protein sequence ID" value="SFB97176.1"/>
    <property type="molecule type" value="Genomic_DNA"/>
</dbReference>
<keyword evidence="10" id="KW-1185">Reference proteome</keyword>
<feature type="region of interest" description="Disordered" evidence="6">
    <location>
        <begin position="795"/>
        <end position="855"/>
    </location>
</feature>
<feature type="transmembrane region" description="Helical" evidence="7">
    <location>
        <begin position="103"/>
        <end position="122"/>
    </location>
</feature>
<dbReference type="InterPro" id="IPR050367">
    <property type="entry name" value="APC_superfamily"/>
</dbReference>
<dbReference type="Gene3D" id="1.20.1740.10">
    <property type="entry name" value="Amino acid/polyamine transporter I"/>
    <property type="match status" value="1"/>
</dbReference>
<gene>
    <name evidence="9" type="ORF">SAMN05444422_103294</name>
</gene>
<dbReference type="Pfam" id="PF00582">
    <property type="entry name" value="Usp"/>
    <property type="match status" value="2"/>
</dbReference>
<evidence type="ECO:0000256" key="7">
    <source>
        <dbReference type="SAM" id="Phobius"/>
    </source>
</evidence>
<feature type="transmembrane region" description="Helical" evidence="7">
    <location>
        <begin position="471"/>
        <end position="490"/>
    </location>
</feature>
<feature type="compositionally biased region" description="Low complexity" evidence="6">
    <location>
        <begin position="808"/>
        <end position="825"/>
    </location>
</feature>
<dbReference type="PANTHER" id="PTHR42770">
    <property type="entry name" value="AMINO ACID TRANSPORTER-RELATED"/>
    <property type="match status" value="1"/>
</dbReference>
<comment type="subcellular location">
    <subcellularLocation>
        <location evidence="1">Cell membrane</location>
        <topology evidence="1">Multi-pass membrane protein</topology>
    </subcellularLocation>
</comment>
<feature type="transmembrane region" description="Helical" evidence="7">
    <location>
        <begin position="387"/>
        <end position="405"/>
    </location>
</feature>
<dbReference type="PANTHER" id="PTHR42770:SF11">
    <property type="entry name" value="INNER MEMBRANE TRANSPORT PROTEIN YBAT"/>
    <property type="match status" value="1"/>
</dbReference>
<name>A0A1I1FE05_NATHA</name>
<sequence length="855" mass="91090">MDSEQTNQLRVGYHLFQMFWHCPRERGCSTRPVRRTERKDGLLEYVYSNAESNTDDREDSMSADEELAKDIGPLAALTIGIGTMIGAGIFVLPGTAVGELGPLASLAFVIGGCIALLTALSASELGTAMPVSGGAYYYVNQGLGPLFGSIAGWGNWMGLAFASAFYMYGFGEYVNGFVAVSGVTVGPLALKPAQIIGLVGAVFFIAVNYVGAKETGQIQNVIVITLLAILSVFTLFGLLNADVETLRPFDPFGWDRLFPVTGLVFVSYLGFVQITSVAEEIQDPGRNLPRAVIGSVVIVTAAYALILLAMLAAVELDLVANNETAVVEVAELLIGPLGAAALLFGGLLATASSANASILASSRINFAMGRDKLITPKINEVHPRFSTPYRAIGATGVLILAFIALGNLELLASAGSVLHLIVYGLLNLALIVFREANPESYDPDFTVPLYPITPILGAIFSFALIVFIEPVVIGLSLAFVAFGVIWYLGYARSQIESPGVLAQYVLERSEELPDAAVSATTSVQPEGNDYRVMVPLANPAHQHNLITLGSAIADQHDGTVVALNIETVPDQTSLKAAREQQEYEAAKHILEQARDDAETYGVDVETHAVLSHRGFEEVFDSANRYNADLCVMGWGPEAAGSPGRVETPIDELAHSLPCDFLVFRDRGFDPSRILLPTAGGPDSDIAAGAARTLRDQYDAEVTLLHVAEDPAAGRQFLTEWAAEHGLEDAEIAVESGDVQTVIADAAEDATMLIVGATEKGLLSRLVRGSLVLDVLEDVECSVLLAEKSHTRSLRERVFGSDRTETEETGVTPEPATPEVEASGSDSDSDSDRDPDSTTDPTSDAKSESDSTVEQP</sequence>
<feature type="transmembrane region" description="Helical" evidence="7">
    <location>
        <begin position="143"/>
        <end position="168"/>
    </location>
</feature>
<feature type="transmembrane region" description="Helical" evidence="7">
    <location>
        <begin position="333"/>
        <end position="366"/>
    </location>
</feature>
<keyword evidence="2" id="KW-1003">Cell membrane</keyword>
<evidence type="ECO:0000256" key="1">
    <source>
        <dbReference type="ARBA" id="ARBA00004651"/>
    </source>
</evidence>
<dbReference type="CDD" id="cd00293">
    <property type="entry name" value="USP-like"/>
    <property type="match status" value="2"/>
</dbReference>
<dbReference type="GO" id="GO:0005886">
    <property type="term" value="C:plasma membrane"/>
    <property type="evidence" value="ECO:0007669"/>
    <property type="project" value="UniProtKB-SubCell"/>
</dbReference>
<dbReference type="Proteomes" id="UP000199161">
    <property type="component" value="Unassembled WGS sequence"/>
</dbReference>
<feature type="domain" description="UspA" evidence="8">
    <location>
        <begin position="721"/>
        <end position="784"/>
    </location>
</feature>
<feature type="transmembrane region" description="Helical" evidence="7">
    <location>
        <begin position="411"/>
        <end position="433"/>
    </location>
</feature>
<evidence type="ECO:0000313" key="9">
    <source>
        <dbReference type="EMBL" id="SFB97176.1"/>
    </source>
</evidence>
<dbReference type="InterPro" id="IPR002293">
    <property type="entry name" value="AA/rel_permease1"/>
</dbReference>
<feature type="transmembrane region" description="Helical" evidence="7">
    <location>
        <begin position="445"/>
        <end position="465"/>
    </location>
</feature>
<dbReference type="GO" id="GO:0022857">
    <property type="term" value="F:transmembrane transporter activity"/>
    <property type="evidence" value="ECO:0007669"/>
    <property type="project" value="InterPro"/>
</dbReference>
<reference evidence="10" key="1">
    <citation type="submission" date="2016-10" db="EMBL/GenBank/DDBJ databases">
        <authorList>
            <person name="Varghese N."/>
            <person name="Submissions S."/>
        </authorList>
    </citation>
    <scope>NUCLEOTIDE SEQUENCE [LARGE SCALE GENOMIC DNA]</scope>
    <source>
        <strain evidence="10">DSM 13078</strain>
    </source>
</reference>
<feature type="compositionally biased region" description="Basic and acidic residues" evidence="6">
    <location>
        <begin position="795"/>
        <end position="805"/>
    </location>
</feature>
<feature type="transmembrane region" description="Helical" evidence="7">
    <location>
        <begin position="188"/>
        <end position="209"/>
    </location>
</feature>
<feature type="domain" description="UspA" evidence="8">
    <location>
        <begin position="531"/>
        <end position="664"/>
    </location>
</feature>